<evidence type="ECO:0000259" key="6">
    <source>
        <dbReference type="PROSITE" id="PS50016"/>
    </source>
</evidence>
<keyword evidence="1" id="KW-0479">Metal-binding</keyword>
<dbReference type="PROSITE" id="PS50016">
    <property type="entry name" value="ZF_PHD_2"/>
    <property type="match status" value="1"/>
</dbReference>
<feature type="region of interest" description="Disordered" evidence="5">
    <location>
        <begin position="113"/>
        <end position="156"/>
    </location>
</feature>
<keyword evidence="3" id="KW-0862">Zinc</keyword>
<dbReference type="InterPro" id="IPR019787">
    <property type="entry name" value="Znf_PHD-finger"/>
</dbReference>
<evidence type="ECO:0000313" key="7">
    <source>
        <dbReference type="EMBL" id="KAF5847078.1"/>
    </source>
</evidence>
<comment type="caution">
    <text evidence="7">The sequence shown here is derived from an EMBL/GenBank/DDBJ whole genome shotgun (WGS) entry which is preliminary data.</text>
</comment>
<dbReference type="InterPro" id="IPR019786">
    <property type="entry name" value="Zinc_finger_PHD-type_CS"/>
</dbReference>
<feature type="compositionally biased region" description="Polar residues" evidence="5">
    <location>
        <begin position="520"/>
        <end position="530"/>
    </location>
</feature>
<evidence type="ECO:0000256" key="4">
    <source>
        <dbReference type="PROSITE-ProRule" id="PRU00146"/>
    </source>
</evidence>
<dbReference type="InterPro" id="IPR011011">
    <property type="entry name" value="Znf_FYVE_PHD"/>
</dbReference>
<feature type="compositionally biased region" description="Polar residues" evidence="5">
    <location>
        <begin position="118"/>
        <end position="128"/>
    </location>
</feature>
<accession>A0A8H5ZFT4</accession>
<dbReference type="PROSITE" id="PS01359">
    <property type="entry name" value="ZF_PHD_1"/>
    <property type="match status" value="1"/>
</dbReference>
<evidence type="ECO:0000313" key="8">
    <source>
        <dbReference type="Proteomes" id="UP000624244"/>
    </source>
</evidence>
<reference evidence="7" key="1">
    <citation type="submission" date="2019-11" db="EMBL/GenBank/DDBJ databases">
        <title>Bipolaris sorokiniana Genome sequencing.</title>
        <authorList>
            <person name="Wang H."/>
        </authorList>
    </citation>
    <scope>NUCLEOTIDE SEQUENCE</scope>
</reference>
<dbReference type="Pfam" id="PF00628">
    <property type="entry name" value="PHD"/>
    <property type="match status" value="1"/>
</dbReference>
<dbReference type="AlphaFoldDB" id="A0A8H5ZFT4"/>
<dbReference type="SUPFAM" id="SSF57903">
    <property type="entry name" value="FYVE/PHD zinc finger"/>
    <property type="match status" value="1"/>
</dbReference>
<dbReference type="Proteomes" id="UP000624244">
    <property type="component" value="Unassembled WGS sequence"/>
</dbReference>
<proteinExistence type="predicted"/>
<dbReference type="CDD" id="cd15489">
    <property type="entry name" value="PHD_SF"/>
    <property type="match status" value="1"/>
</dbReference>
<protein>
    <recommendedName>
        <fullName evidence="6">PHD-type domain-containing protein</fullName>
    </recommendedName>
</protein>
<keyword evidence="2 4" id="KW-0863">Zinc-finger</keyword>
<organism evidence="7 8">
    <name type="scientific">Cochliobolus sativus</name>
    <name type="common">Common root rot and spot blotch fungus</name>
    <name type="synonym">Bipolaris sorokiniana</name>
    <dbReference type="NCBI Taxonomy" id="45130"/>
    <lineage>
        <taxon>Eukaryota</taxon>
        <taxon>Fungi</taxon>
        <taxon>Dikarya</taxon>
        <taxon>Ascomycota</taxon>
        <taxon>Pezizomycotina</taxon>
        <taxon>Dothideomycetes</taxon>
        <taxon>Pleosporomycetidae</taxon>
        <taxon>Pleosporales</taxon>
        <taxon>Pleosporineae</taxon>
        <taxon>Pleosporaceae</taxon>
        <taxon>Bipolaris</taxon>
    </lineage>
</organism>
<feature type="compositionally biased region" description="Polar residues" evidence="5">
    <location>
        <begin position="452"/>
        <end position="465"/>
    </location>
</feature>
<feature type="region of interest" description="Disordered" evidence="5">
    <location>
        <begin position="452"/>
        <end position="484"/>
    </location>
</feature>
<dbReference type="EMBL" id="WNKQ01000014">
    <property type="protein sequence ID" value="KAF5847078.1"/>
    <property type="molecule type" value="Genomic_DNA"/>
</dbReference>
<evidence type="ECO:0000256" key="5">
    <source>
        <dbReference type="SAM" id="MobiDB-lite"/>
    </source>
</evidence>
<feature type="region of interest" description="Disordered" evidence="5">
    <location>
        <begin position="798"/>
        <end position="817"/>
    </location>
</feature>
<evidence type="ECO:0000256" key="2">
    <source>
        <dbReference type="ARBA" id="ARBA00022771"/>
    </source>
</evidence>
<feature type="region of interest" description="Disordered" evidence="5">
    <location>
        <begin position="519"/>
        <end position="541"/>
    </location>
</feature>
<dbReference type="SMART" id="SM00249">
    <property type="entry name" value="PHD"/>
    <property type="match status" value="1"/>
</dbReference>
<dbReference type="InterPro" id="IPR001965">
    <property type="entry name" value="Znf_PHD"/>
</dbReference>
<feature type="region of interest" description="Disordered" evidence="5">
    <location>
        <begin position="30"/>
        <end position="55"/>
    </location>
</feature>
<name>A0A8H5ZFT4_COCSA</name>
<dbReference type="GO" id="GO:0008270">
    <property type="term" value="F:zinc ion binding"/>
    <property type="evidence" value="ECO:0007669"/>
    <property type="project" value="UniProtKB-KW"/>
</dbReference>
<evidence type="ECO:0000256" key="3">
    <source>
        <dbReference type="ARBA" id="ARBA00022833"/>
    </source>
</evidence>
<sequence>MYRARFILSSYSALQMRYAKERRLSYISTNSNVSTHDRPSVDSRDPISKPSAIPGRRQTPRLIAISPPPLKRKRTACDEPQVRQDFSNLTGLSASKDSLHGLSAFYTGAQSNHEHLSRQSQTLRSLQASPGYHARRDQSRNASLIQKARGSSKALSKSESSFKPTCRVCDKTTATSYNPIIACAGCARTYHDSCRKPSLTQGLDPQHWRCSTCLSDTEKPAKPLVSSKSVSVRYSAAREIFKPRSARFPAAKSSRPPEGTTASELVDTRDFRASSLSARSLESLYRPKEVFEPSSQTEPLGLSDNLRAHMHRLGQPDNLDSSSQGQSVEAQVNLVATSSSRQLEIPETPDIAARCNTPPTTSSTELTKFNFSMAGTTRADETTTSFWFYSHQPTLESNIGKINDHATPYTLPASCNDLEPSNSTEPISASNNAERGTVLQAVATRGTYTLHNASFQSPRNGQQCENDYGKSPGASETTQMGEPPAIVPHVSHMVDEVQTHVSRQPPSTDDTVSRELLSVQRESGNVNSEGSPDGISPSVSPQISLRSDLGDMYSPACQKRHTNQELARIALACANGASMTASQIVDWLVQKFHYLQKGQSAWEKSLKAVLSRKEFRSDKASGLHGAHLVYSFANAAFKARYEEEYREYIMQCSQEHDRKHAVRPVTVIKSSQGNEFNSAACPRSSAITSAIPDSSFIPSPATTASNGDLPPDLFKLSDSSLVKDIAEYASEIKRETSFHHVYPRSTRPSIMLMTAEEKAMKVAEIRARPSRKALFDSNQRLAHVRRYRRMDIHDESDGAWNTQSSEVEGYPAKNEAVTRECDEPRSLREVFNLPVHAVPMNDGVELAFRDGTLVNGRLPRPRRVYRVGKRLGAGLTVN</sequence>
<feature type="domain" description="PHD-type" evidence="6">
    <location>
        <begin position="163"/>
        <end position="216"/>
    </location>
</feature>
<gene>
    <name evidence="7" type="ORF">GGP41_003408</name>
</gene>
<dbReference type="InterPro" id="IPR013083">
    <property type="entry name" value="Znf_RING/FYVE/PHD"/>
</dbReference>
<feature type="region of interest" description="Disordered" evidence="5">
    <location>
        <begin position="247"/>
        <end position="267"/>
    </location>
</feature>
<dbReference type="Gene3D" id="3.30.40.10">
    <property type="entry name" value="Zinc/RING finger domain, C3HC4 (zinc finger)"/>
    <property type="match status" value="1"/>
</dbReference>
<feature type="compositionally biased region" description="Basic and acidic residues" evidence="5">
    <location>
        <begin position="35"/>
        <end position="47"/>
    </location>
</feature>
<evidence type="ECO:0000256" key="1">
    <source>
        <dbReference type="ARBA" id="ARBA00022723"/>
    </source>
</evidence>